<reference evidence="1 2" key="1">
    <citation type="submission" date="2022-03" db="EMBL/GenBank/DDBJ databases">
        <authorList>
            <person name="Macdonald S."/>
            <person name="Ahmed S."/>
            <person name="Newling K."/>
        </authorList>
    </citation>
    <scope>NUCLEOTIDE SEQUENCE [LARGE SCALE GENOMIC DNA]</scope>
</reference>
<organism evidence="1 2">
    <name type="scientific">Eruca vesicaria subsp. sativa</name>
    <name type="common">Garden rocket</name>
    <name type="synonym">Eruca sativa</name>
    <dbReference type="NCBI Taxonomy" id="29727"/>
    <lineage>
        <taxon>Eukaryota</taxon>
        <taxon>Viridiplantae</taxon>
        <taxon>Streptophyta</taxon>
        <taxon>Embryophyta</taxon>
        <taxon>Tracheophyta</taxon>
        <taxon>Spermatophyta</taxon>
        <taxon>Magnoliopsida</taxon>
        <taxon>eudicotyledons</taxon>
        <taxon>Gunneridae</taxon>
        <taxon>Pentapetalae</taxon>
        <taxon>rosids</taxon>
        <taxon>malvids</taxon>
        <taxon>Brassicales</taxon>
        <taxon>Brassicaceae</taxon>
        <taxon>Brassiceae</taxon>
        <taxon>Eruca</taxon>
    </lineage>
</organism>
<proteinExistence type="predicted"/>
<keyword evidence="2" id="KW-1185">Reference proteome</keyword>
<evidence type="ECO:0000313" key="2">
    <source>
        <dbReference type="Proteomes" id="UP001642260"/>
    </source>
</evidence>
<name>A0ABC8J332_ERUVS</name>
<dbReference type="EMBL" id="CAKOAT010064267">
    <property type="protein sequence ID" value="CAH8306364.1"/>
    <property type="molecule type" value="Genomic_DNA"/>
</dbReference>
<gene>
    <name evidence="1" type="ORF">ERUC_LOCUS4491</name>
</gene>
<comment type="caution">
    <text evidence="1">The sequence shown here is derived from an EMBL/GenBank/DDBJ whole genome shotgun (WGS) entry which is preliminary data.</text>
</comment>
<sequence length="89" mass="9945">MGDTMGHKHQMQKLVKNHNHLGIGGLRRPGAPPLRDLNYNTWQKQQTNWQMNKGEDRMQALFFVSPGRASSGTGVFFPATASLPPTKKT</sequence>
<accession>A0ABC8J332</accession>
<evidence type="ECO:0000313" key="1">
    <source>
        <dbReference type="EMBL" id="CAH8306364.1"/>
    </source>
</evidence>
<dbReference type="Proteomes" id="UP001642260">
    <property type="component" value="Unassembled WGS sequence"/>
</dbReference>
<protein>
    <submittedName>
        <fullName evidence="1">Uncharacterized protein</fullName>
    </submittedName>
</protein>
<dbReference type="AlphaFoldDB" id="A0ABC8J332"/>
<feature type="non-terminal residue" evidence="1">
    <location>
        <position position="89"/>
    </location>
</feature>